<dbReference type="InterPro" id="IPR050267">
    <property type="entry name" value="Anti-sigma-factor_SerPK"/>
</dbReference>
<dbReference type="SUPFAM" id="SSF55874">
    <property type="entry name" value="ATPase domain of HSP90 chaperone/DNA topoisomerase II/histidine kinase"/>
    <property type="match status" value="1"/>
</dbReference>
<dbReference type="Pfam" id="PF13581">
    <property type="entry name" value="HATPase_c_2"/>
    <property type="match status" value="1"/>
</dbReference>
<protein>
    <recommendedName>
        <fullName evidence="2">Histidine kinase/HSP90-like ATPase domain-containing protein</fullName>
    </recommendedName>
</protein>
<reference evidence="3" key="1">
    <citation type="journal article" date="2014" name="Int. J. Syst. Evol. Microbiol.">
        <title>Complete genome sequence of Corynebacterium casei LMG S-19264T (=DSM 44701T), isolated from a smear-ripened cheese.</title>
        <authorList>
            <consortium name="US DOE Joint Genome Institute (JGI-PGF)"/>
            <person name="Walter F."/>
            <person name="Albersmeier A."/>
            <person name="Kalinowski J."/>
            <person name="Ruckert C."/>
        </authorList>
    </citation>
    <scope>NUCLEOTIDE SEQUENCE</scope>
    <source>
        <strain evidence="3">CGMCC 4.7430</strain>
    </source>
</reference>
<reference evidence="3" key="2">
    <citation type="submission" date="2020-09" db="EMBL/GenBank/DDBJ databases">
        <authorList>
            <person name="Sun Q."/>
            <person name="Zhou Y."/>
        </authorList>
    </citation>
    <scope>NUCLEOTIDE SEQUENCE</scope>
    <source>
        <strain evidence="3">CGMCC 4.7430</strain>
    </source>
</reference>
<comment type="caution">
    <text evidence="3">The sequence shown here is derived from an EMBL/GenBank/DDBJ whole genome shotgun (WGS) entry which is preliminary data.</text>
</comment>
<dbReference type="EMBL" id="BMNK01000018">
    <property type="protein sequence ID" value="GGP15418.1"/>
    <property type="molecule type" value="Genomic_DNA"/>
</dbReference>
<gene>
    <name evidence="3" type="ORF">GCM10012278_75190</name>
</gene>
<keyword evidence="1" id="KW-0418">Kinase</keyword>
<evidence type="ECO:0000313" key="3">
    <source>
        <dbReference type="EMBL" id="GGP15418.1"/>
    </source>
</evidence>
<evidence type="ECO:0000259" key="2">
    <source>
        <dbReference type="Pfam" id="PF13581"/>
    </source>
</evidence>
<keyword evidence="4" id="KW-1185">Reference proteome</keyword>
<dbReference type="GO" id="GO:0004674">
    <property type="term" value="F:protein serine/threonine kinase activity"/>
    <property type="evidence" value="ECO:0007669"/>
    <property type="project" value="UniProtKB-KW"/>
</dbReference>
<accession>A0A918ADJ4</accession>
<name>A0A918ADJ4_9ACTN</name>
<dbReference type="InterPro" id="IPR036890">
    <property type="entry name" value="HATPase_C_sf"/>
</dbReference>
<dbReference type="InterPro" id="IPR003594">
    <property type="entry name" value="HATPase_dom"/>
</dbReference>
<dbReference type="AlphaFoldDB" id="A0A918ADJ4"/>
<feature type="domain" description="Histidine kinase/HSP90-like ATPase" evidence="2">
    <location>
        <begin position="46"/>
        <end position="157"/>
    </location>
</feature>
<proteinExistence type="predicted"/>
<dbReference type="PANTHER" id="PTHR35526:SF3">
    <property type="entry name" value="ANTI-SIGMA-F FACTOR RSBW"/>
    <property type="match status" value="1"/>
</dbReference>
<dbReference type="Proteomes" id="UP000660745">
    <property type="component" value="Unassembled WGS sequence"/>
</dbReference>
<sequence length="193" mass="21096">MHVAAALIIPRQHEQDQPCHVKRELVDAMIDLHPGGLVWRRTFPGAFAQIPTARHFTRFLLLDSPCRDDAEQIIAELSANAVQHTSSGRPEGTFIVEIVRTTATITLSVYDCGWGGVPRFGAPCRTIAEHGRGLAIVAALAHQVGYEGDDAIGHRVWAKIHTRRQFESHPAPALGCHCQCVDIGRWRTAAGGS</sequence>
<evidence type="ECO:0000313" key="4">
    <source>
        <dbReference type="Proteomes" id="UP000660745"/>
    </source>
</evidence>
<dbReference type="Gene3D" id="3.30.565.10">
    <property type="entry name" value="Histidine kinase-like ATPase, C-terminal domain"/>
    <property type="match status" value="1"/>
</dbReference>
<dbReference type="RefSeq" id="WP_189143515.1">
    <property type="nucleotide sequence ID" value="NZ_BMNK01000018.1"/>
</dbReference>
<dbReference type="PANTHER" id="PTHR35526">
    <property type="entry name" value="ANTI-SIGMA-F FACTOR RSBW-RELATED"/>
    <property type="match status" value="1"/>
</dbReference>
<dbReference type="CDD" id="cd16936">
    <property type="entry name" value="HATPase_RsbW-like"/>
    <property type="match status" value="1"/>
</dbReference>
<organism evidence="3 4">
    <name type="scientific">Nonomuraea glycinis</name>
    <dbReference type="NCBI Taxonomy" id="2047744"/>
    <lineage>
        <taxon>Bacteria</taxon>
        <taxon>Bacillati</taxon>
        <taxon>Actinomycetota</taxon>
        <taxon>Actinomycetes</taxon>
        <taxon>Streptosporangiales</taxon>
        <taxon>Streptosporangiaceae</taxon>
        <taxon>Nonomuraea</taxon>
    </lineage>
</organism>
<keyword evidence="1" id="KW-0723">Serine/threonine-protein kinase</keyword>
<evidence type="ECO:0000256" key="1">
    <source>
        <dbReference type="ARBA" id="ARBA00022527"/>
    </source>
</evidence>
<keyword evidence="1" id="KW-0808">Transferase</keyword>